<dbReference type="PROSITE" id="PS50052">
    <property type="entry name" value="GUANYLATE_KINASE_2"/>
    <property type="match status" value="1"/>
</dbReference>
<dbReference type="EMBL" id="GEZM01054943">
    <property type="protein sequence ID" value="JAV73320.1"/>
    <property type="molecule type" value="Transcribed_RNA"/>
</dbReference>
<feature type="domain" description="Guanylate kinase-like" evidence="7">
    <location>
        <begin position="6"/>
        <end position="188"/>
    </location>
</feature>
<dbReference type="Pfam" id="PF00625">
    <property type="entry name" value="Guanylate_kin"/>
    <property type="match status" value="1"/>
</dbReference>
<evidence type="ECO:0000256" key="1">
    <source>
        <dbReference type="ARBA" id="ARBA00005790"/>
    </source>
</evidence>
<dbReference type="PROSITE" id="PS00856">
    <property type="entry name" value="GUANYLATE_KINASE_1"/>
    <property type="match status" value="1"/>
</dbReference>
<evidence type="ECO:0000256" key="3">
    <source>
        <dbReference type="ARBA" id="ARBA00022679"/>
    </source>
</evidence>
<name>A0A1Y1LLU6_PHOPY</name>
<reference evidence="8" key="1">
    <citation type="journal article" date="2016" name="Sci. Rep.">
        <title>Molecular characterization of firefly nuptial gifts: a multi-omics approach sheds light on postcopulatory sexual selection.</title>
        <authorList>
            <person name="Al-Wathiqui N."/>
            <person name="Fallon T.R."/>
            <person name="South A."/>
            <person name="Weng J.K."/>
            <person name="Lewis S.M."/>
        </authorList>
    </citation>
    <scope>NUCLEOTIDE SEQUENCE</scope>
</reference>
<dbReference type="InterPro" id="IPR027417">
    <property type="entry name" value="P-loop_NTPase"/>
</dbReference>
<dbReference type="Gene3D" id="3.40.50.300">
    <property type="entry name" value="P-loop containing nucleotide triphosphate hydrolases"/>
    <property type="match status" value="1"/>
</dbReference>
<keyword evidence="6" id="KW-0067">ATP-binding</keyword>
<protein>
    <recommendedName>
        <fullName evidence="2">guanylate kinase</fullName>
        <ecNumber evidence="2">2.7.4.8</ecNumber>
    </recommendedName>
</protein>
<dbReference type="AlphaFoldDB" id="A0A1Y1LLU6"/>
<dbReference type="SUPFAM" id="SSF52540">
    <property type="entry name" value="P-loop containing nucleoside triphosphate hydrolases"/>
    <property type="match status" value="1"/>
</dbReference>
<dbReference type="CDD" id="cd00071">
    <property type="entry name" value="GMPK"/>
    <property type="match status" value="1"/>
</dbReference>
<comment type="similarity">
    <text evidence="1">Belongs to the guanylate kinase family.</text>
</comment>
<dbReference type="EC" id="2.7.4.8" evidence="2"/>
<accession>A0A1Y1LLU6</accession>
<dbReference type="GO" id="GO:0004385">
    <property type="term" value="F:GMP kinase activity"/>
    <property type="evidence" value="ECO:0007669"/>
    <property type="project" value="UniProtKB-EC"/>
</dbReference>
<evidence type="ECO:0000256" key="5">
    <source>
        <dbReference type="ARBA" id="ARBA00022777"/>
    </source>
</evidence>
<dbReference type="PANTHER" id="PTHR23117:SF13">
    <property type="entry name" value="GUANYLATE KINASE"/>
    <property type="match status" value="1"/>
</dbReference>
<evidence type="ECO:0000259" key="7">
    <source>
        <dbReference type="PROSITE" id="PS50052"/>
    </source>
</evidence>
<keyword evidence="3" id="KW-0808">Transferase</keyword>
<dbReference type="InterPro" id="IPR008145">
    <property type="entry name" value="GK/Ca_channel_bsu"/>
</dbReference>
<dbReference type="GO" id="GO:0005829">
    <property type="term" value="C:cytosol"/>
    <property type="evidence" value="ECO:0007669"/>
    <property type="project" value="TreeGrafter"/>
</dbReference>
<dbReference type="InterPro" id="IPR020590">
    <property type="entry name" value="Guanylate_kinase_CS"/>
</dbReference>
<evidence type="ECO:0000256" key="6">
    <source>
        <dbReference type="ARBA" id="ARBA00022840"/>
    </source>
</evidence>
<dbReference type="PANTHER" id="PTHR23117">
    <property type="entry name" value="GUANYLATE KINASE-RELATED"/>
    <property type="match status" value="1"/>
</dbReference>
<dbReference type="InterPro" id="IPR017665">
    <property type="entry name" value="Guanylate_kinase"/>
</dbReference>
<evidence type="ECO:0000256" key="4">
    <source>
        <dbReference type="ARBA" id="ARBA00022741"/>
    </source>
</evidence>
<dbReference type="InterPro" id="IPR008144">
    <property type="entry name" value="Guanylate_kin-like_dom"/>
</dbReference>
<evidence type="ECO:0000313" key="8">
    <source>
        <dbReference type="EMBL" id="JAV73320.1"/>
    </source>
</evidence>
<dbReference type="SMART" id="SM00072">
    <property type="entry name" value="GuKc"/>
    <property type="match status" value="1"/>
</dbReference>
<dbReference type="FunFam" id="3.40.50.300:FF:000776">
    <property type="entry name" value="Guanylate kinase 2"/>
    <property type="match status" value="1"/>
</dbReference>
<evidence type="ECO:0000256" key="2">
    <source>
        <dbReference type="ARBA" id="ARBA00012961"/>
    </source>
</evidence>
<dbReference type="NCBIfam" id="TIGR03263">
    <property type="entry name" value="guanyl_kin"/>
    <property type="match status" value="1"/>
</dbReference>
<keyword evidence="5" id="KW-0418">Kinase</keyword>
<organism evidence="8">
    <name type="scientific">Photinus pyralis</name>
    <name type="common">Common eastern firefly</name>
    <name type="synonym">Lampyris pyralis</name>
    <dbReference type="NCBI Taxonomy" id="7054"/>
    <lineage>
        <taxon>Eukaryota</taxon>
        <taxon>Metazoa</taxon>
        <taxon>Ecdysozoa</taxon>
        <taxon>Arthropoda</taxon>
        <taxon>Hexapoda</taxon>
        <taxon>Insecta</taxon>
        <taxon>Pterygota</taxon>
        <taxon>Neoptera</taxon>
        <taxon>Endopterygota</taxon>
        <taxon>Coleoptera</taxon>
        <taxon>Polyphaga</taxon>
        <taxon>Elateriformia</taxon>
        <taxon>Elateroidea</taxon>
        <taxon>Lampyridae</taxon>
        <taxon>Lampyrinae</taxon>
        <taxon>Photinus</taxon>
    </lineage>
</organism>
<sequence length="198" mass="22051">MATNGPKPLVFCGPSGSGKSTMLTKLLVDYPTHFGFSVSHTTRLPREGEVDGVHYHFTTVKQMKEDINEGKFIESATFGGNMYGTSIKAVEVVRDSGKVCILDIDVQGVKQVKQTSLNPWYVFVKPPSLDALEERLKKRKTENLTSLTLRLQAAQKEIEYGEEAGNFDLLVINDDLHHAYDEIKKFVEDKVLCGNNIG</sequence>
<proteinExistence type="inferred from homology"/>
<keyword evidence="4" id="KW-0547">Nucleotide-binding</keyword>
<dbReference type="GO" id="GO:0005524">
    <property type="term" value="F:ATP binding"/>
    <property type="evidence" value="ECO:0007669"/>
    <property type="project" value="UniProtKB-KW"/>
</dbReference>